<comment type="subcellular location">
    <subcellularLocation>
        <location evidence="2">Cell membrane</location>
        <topology evidence="2">Multi-pass membrane protein</topology>
    </subcellularLocation>
</comment>
<dbReference type="Gene3D" id="6.10.340.10">
    <property type="match status" value="1"/>
</dbReference>
<feature type="domain" description="Histidine kinase" evidence="12">
    <location>
        <begin position="236"/>
        <end position="455"/>
    </location>
</feature>
<keyword evidence="7" id="KW-0547">Nucleotide-binding</keyword>
<dbReference type="SMART" id="SM00388">
    <property type="entry name" value="HisKA"/>
    <property type="match status" value="1"/>
</dbReference>
<dbReference type="STRING" id="159291.SAMN05920897_101298"/>
<dbReference type="AlphaFoldDB" id="A0A1N6NKC8"/>
<evidence type="ECO:0000256" key="3">
    <source>
        <dbReference type="ARBA" id="ARBA00012438"/>
    </source>
</evidence>
<evidence type="ECO:0000256" key="7">
    <source>
        <dbReference type="ARBA" id="ARBA00022741"/>
    </source>
</evidence>
<dbReference type="GO" id="GO:0005524">
    <property type="term" value="F:ATP binding"/>
    <property type="evidence" value="ECO:0007669"/>
    <property type="project" value="UniProtKB-KW"/>
</dbReference>
<proteinExistence type="predicted"/>
<keyword evidence="8" id="KW-0418">Kinase</keyword>
<evidence type="ECO:0000256" key="11">
    <source>
        <dbReference type="SAM" id="Phobius"/>
    </source>
</evidence>
<organism evidence="14 15">
    <name type="scientific">Alkalispirochaeta americana</name>
    <dbReference type="NCBI Taxonomy" id="159291"/>
    <lineage>
        <taxon>Bacteria</taxon>
        <taxon>Pseudomonadati</taxon>
        <taxon>Spirochaetota</taxon>
        <taxon>Spirochaetia</taxon>
        <taxon>Spirochaetales</taxon>
        <taxon>Spirochaetaceae</taxon>
        <taxon>Alkalispirochaeta</taxon>
    </lineage>
</organism>
<dbReference type="RefSeq" id="WP_076487509.1">
    <property type="nucleotide sequence ID" value="NZ_FTMS01000001.1"/>
</dbReference>
<evidence type="ECO:0000256" key="4">
    <source>
        <dbReference type="ARBA" id="ARBA00022475"/>
    </source>
</evidence>
<dbReference type="EMBL" id="FTMS01000001">
    <property type="protein sequence ID" value="SIP92491.1"/>
    <property type="molecule type" value="Genomic_DNA"/>
</dbReference>
<evidence type="ECO:0000256" key="5">
    <source>
        <dbReference type="ARBA" id="ARBA00022553"/>
    </source>
</evidence>
<keyword evidence="4" id="KW-1003">Cell membrane</keyword>
<dbReference type="GO" id="GO:0005886">
    <property type="term" value="C:plasma membrane"/>
    <property type="evidence" value="ECO:0007669"/>
    <property type="project" value="UniProtKB-SubCell"/>
</dbReference>
<keyword evidence="6" id="KW-0808">Transferase</keyword>
<gene>
    <name evidence="14" type="ORF">SAMN05920897_101298</name>
</gene>
<dbReference type="SMART" id="SM00304">
    <property type="entry name" value="HAMP"/>
    <property type="match status" value="1"/>
</dbReference>
<evidence type="ECO:0000313" key="15">
    <source>
        <dbReference type="Proteomes" id="UP000186400"/>
    </source>
</evidence>
<dbReference type="InterPro" id="IPR036890">
    <property type="entry name" value="HATPase_C_sf"/>
</dbReference>
<dbReference type="Gene3D" id="3.30.565.10">
    <property type="entry name" value="Histidine kinase-like ATPase, C-terminal domain"/>
    <property type="match status" value="1"/>
</dbReference>
<keyword evidence="11" id="KW-0812">Transmembrane</keyword>
<dbReference type="InterPro" id="IPR005467">
    <property type="entry name" value="His_kinase_dom"/>
</dbReference>
<feature type="domain" description="HAMP" evidence="13">
    <location>
        <begin position="176"/>
        <end position="228"/>
    </location>
</feature>
<feature type="region of interest" description="Disordered" evidence="10">
    <location>
        <begin position="437"/>
        <end position="462"/>
    </location>
</feature>
<dbReference type="EC" id="2.7.13.3" evidence="3"/>
<dbReference type="OrthoDB" id="9806130at2"/>
<keyword evidence="5" id="KW-0597">Phosphoprotein</keyword>
<evidence type="ECO:0000259" key="12">
    <source>
        <dbReference type="PROSITE" id="PS50109"/>
    </source>
</evidence>
<dbReference type="InterPro" id="IPR003660">
    <property type="entry name" value="HAMP_dom"/>
</dbReference>
<evidence type="ECO:0000256" key="6">
    <source>
        <dbReference type="ARBA" id="ARBA00022679"/>
    </source>
</evidence>
<dbReference type="InterPro" id="IPR050980">
    <property type="entry name" value="2C_sensor_his_kinase"/>
</dbReference>
<dbReference type="PROSITE" id="PS50885">
    <property type="entry name" value="HAMP"/>
    <property type="match status" value="1"/>
</dbReference>
<dbReference type="CDD" id="cd00082">
    <property type="entry name" value="HisKA"/>
    <property type="match status" value="1"/>
</dbReference>
<keyword evidence="11" id="KW-1133">Transmembrane helix</keyword>
<dbReference type="Gene3D" id="1.10.287.130">
    <property type="match status" value="1"/>
</dbReference>
<evidence type="ECO:0000256" key="1">
    <source>
        <dbReference type="ARBA" id="ARBA00000085"/>
    </source>
</evidence>
<dbReference type="PANTHER" id="PTHR44936">
    <property type="entry name" value="SENSOR PROTEIN CREC"/>
    <property type="match status" value="1"/>
</dbReference>
<dbReference type="SUPFAM" id="SSF47384">
    <property type="entry name" value="Homodimeric domain of signal transducing histidine kinase"/>
    <property type="match status" value="1"/>
</dbReference>
<dbReference type="SUPFAM" id="SSF158472">
    <property type="entry name" value="HAMP domain-like"/>
    <property type="match status" value="1"/>
</dbReference>
<dbReference type="Pfam" id="PF00512">
    <property type="entry name" value="HisKA"/>
    <property type="match status" value="1"/>
</dbReference>
<dbReference type="SUPFAM" id="SSF55874">
    <property type="entry name" value="ATPase domain of HSP90 chaperone/DNA topoisomerase II/histidine kinase"/>
    <property type="match status" value="1"/>
</dbReference>
<name>A0A1N6NKC8_9SPIO</name>
<dbReference type="SMART" id="SM00387">
    <property type="entry name" value="HATPase_c"/>
    <property type="match status" value="1"/>
</dbReference>
<accession>A0A1N6NKC8</accession>
<dbReference type="Proteomes" id="UP000186400">
    <property type="component" value="Unassembled WGS sequence"/>
</dbReference>
<reference evidence="14 15" key="1">
    <citation type="submission" date="2017-01" db="EMBL/GenBank/DDBJ databases">
        <authorList>
            <person name="Mah S.A."/>
            <person name="Swanson W.J."/>
            <person name="Moy G.W."/>
            <person name="Vacquier V.D."/>
        </authorList>
    </citation>
    <scope>NUCLEOTIDE SEQUENCE [LARGE SCALE GENOMIC DNA]</scope>
    <source>
        <strain evidence="14 15">ASpG1</strain>
    </source>
</reference>
<feature type="transmembrane region" description="Helical" evidence="11">
    <location>
        <begin position="7"/>
        <end position="29"/>
    </location>
</feature>
<protein>
    <recommendedName>
        <fullName evidence="3">histidine kinase</fullName>
        <ecNumber evidence="3">2.7.13.3</ecNumber>
    </recommendedName>
</protein>
<evidence type="ECO:0000256" key="9">
    <source>
        <dbReference type="ARBA" id="ARBA00022840"/>
    </source>
</evidence>
<dbReference type="PROSITE" id="PS50109">
    <property type="entry name" value="HIS_KIN"/>
    <property type="match status" value="1"/>
</dbReference>
<evidence type="ECO:0000259" key="13">
    <source>
        <dbReference type="PROSITE" id="PS50885"/>
    </source>
</evidence>
<evidence type="ECO:0000313" key="14">
    <source>
        <dbReference type="EMBL" id="SIP92491.1"/>
    </source>
</evidence>
<dbReference type="InterPro" id="IPR003594">
    <property type="entry name" value="HATPase_dom"/>
</dbReference>
<evidence type="ECO:0000256" key="8">
    <source>
        <dbReference type="ARBA" id="ARBA00022777"/>
    </source>
</evidence>
<evidence type="ECO:0000256" key="10">
    <source>
        <dbReference type="SAM" id="MobiDB-lite"/>
    </source>
</evidence>
<dbReference type="GO" id="GO:0000155">
    <property type="term" value="F:phosphorelay sensor kinase activity"/>
    <property type="evidence" value="ECO:0007669"/>
    <property type="project" value="InterPro"/>
</dbReference>
<dbReference type="PANTHER" id="PTHR44936:SF10">
    <property type="entry name" value="SENSOR PROTEIN RSTB"/>
    <property type="match status" value="1"/>
</dbReference>
<keyword evidence="15" id="KW-1185">Reference proteome</keyword>
<evidence type="ECO:0000256" key="2">
    <source>
        <dbReference type="ARBA" id="ARBA00004651"/>
    </source>
</evidence>
<sequence length="462" mass="51879">MKHSTKIRAMIIALTLTPFFLITFSYYMITTFSREVALFREVLEWQEWVETKLTDQIRQGTLAQEDLKNRDFAFVVLSEEMEVAAGSPGTHPVRTALAESHDPRQELLTHIEEQLGETRFSLLSVQAPGNERYYVIYEHPVIKPPGGHPGRRHLLPLTLVALALVAGSLVGTAILQDFSSKLNVLRDATHRMAAGDITTPVPAAYRDEFGLLAQDLEFLRLTLDQARTQRTRMFMGLSHDLSTPLTTIKGYVEALEDNVFGEPQSRQQALQAISSKADLLQERIDQLIDFSRLESPDHQAILAVVPAGDYFSDVAETIRRDVELTGRYFLQEIAIPRKKLIQVDRRLMERLFENLYQNAIRYTQEKNTVFFRVHPREKDTIFELEFADDGPGFGEVSPREVFEPFRRGSHGRNEPGLGFGLTTVRSIAETLGFTVSAGPSPEGGASITVRGPLIPGKPGSSE</sequence>
<comment type="catalytic activity">
    <reaction evidence="1">
        <text>ATP + protein L-histidine = ADP + protein N-phospho-L-histidine.</text>
        <dbReference type="EC" id="2.7.13.3"/>
    </reaction>
</comment>
<keyword evidence="9" id="KW-0067">ATP-binding</keyword>
<dbReference type="Pfam" id="PF02518">
    <property type="entry name" value="HATPase_c"/>
    <property type="match status" value="1"/>
</dbReference>
<dbReference type="Pfam" id="PF00672">
    <property type="entry name" value="HAMP"/>
    <property type="match status" value="1"/>
</dbReference>
<dbReference type="CDD" id="cd06225">
    <property type="entry name" value="HAMP"/>
    <property type="match status" value="1"/>
</dbReference>
<dbReference type="InterPro" id="IPR036097">
    <property type="entry name" value="HisK_dim/P_sf"/>
</dbReference>
<dbReference type="InterPro" id="IPR003661">
    <property type="entry name" value="HisK_dim/P_dom"/>
</dbReference>
<keyword evidence="11" id="KW-0472">Membrane</keyword>